<sequence length="388" mass="41117">MKAHLRIQLPPVQTLGSASPVDWVLMQGTQCQAHSRDTLAVLGARQPGTPVLACLDVQDLILLDVALPPLSGRRLQAALRGEVETLLLDDLQDVAFGHGPRGSDGVVPVAWLGAAALEQVLQVLAACQLPAQALYPTPMLLPWGDGQATACASAEHLLVRTGRDRGITQWRTPGDPVRALEALATRLAAAGIHRVQWIEQAPSGWPSAVPATALSSHQRLCGALPGWSLPLPSAPRVFPRLALGLGLAALLLLGLGLQLQALQWRGKGQPLQQQMQQQMQAQFPEVTEVIDPVLQARRALAAPSAPMAAAEVQQLVAATLQAAPELGGQVRVLHYQPGQLTLDLDAPAQALLADAQQLERWQQALRAQGLQMAVAGGEGLRITRGNAP</sequence>
<gene>
    <name evidence="13" type="ORF">GAK31_00155</name>
</gene>
<evidence type="ECO:0000256" key="10">
    <source>
        <dbReference type="PIRNR" id="PIRNR015761"/>
    </source>
</evidence>
<evidence type="ECO:0000256" key="7">
    <source>
        <dbReference type="ARBA" id="ARBA00022927"/>
    </source>
</evidence>
<dbReference type="InterPro" id="IPR024230">
    <property type="entry name" value="GspL_cyto_dom"/>
</dbReference>
<dbReference type="Pfam" id="PF12693">
    <property type="entry name" value="GspL_C"/>
    <property type="match status" value="1"/>
</dbReference>
<evidence type="ECO:0000256" key="2">
    <source>
        <dbReference type="ARBA" id="ARBA00005318"/>
    </source>
</evidence>
<dbReference type="GO" id="GO:0005886">
    <property type="term" value="C:plasma membrane"/>
    <property type="evidence" value="ECO:0007669"/>
    <property type="project" value="UniProtKB-SubCell"/>
</dbReference>
<dbReference type="Proteomes" id="UP000487117">
    <property type="component" value="Unassembled WGS sequence"/>
</dbReference>
<comment type="function">
    <text evidence="10">Inner membrane component of the type II secretion system required for the energy-dependent secretion of extracellular factors such as proteases and toxins from the periplasm.</text>
</comment>
<evidence type="ECO:0000256" key="4">
    <source>
        <dbReference type="ARBA" id="ARBA00022475"/>
    </source>
</evidence>
<proteinExistence type="inferred from homology"/>
<keyword evidence="9" id="KW-0472">Membrane</keyword>
<dbReference type="GO" id="GO:0009276">
    <property type="term" value="C:Gram-negative-bacterium-type cell wall"/>
    <property type="evidence" value="ECO:0007669"/>
    <property type="project" value="InterPro"/>
</dbReference>
<dbReference type="PIRSF" id="PIRSF015761">
    <property type="entry name" value="Protein_L"/>
    <property type="match status" value="1"/>
</dbReference>
<comment type="similarity">
    <text evidence="2 10">Belongs to the GSP L family.</text>
</comment>
<accession>A0A7V8FIY1</accession>
<protein>
    <recommendedName>
        <fullName evidence="10">Type II secretion system protein L</fullName>
        <shortName evidence="10">T2SS protein L</shortName>
    </recommendedName>
</protein>
<evidence type="ECO:0000256" key="9">
    <source>
        <dbReference type="ARBA" id="ARBA00023136"/>
    </source>
</evidence>
<evidence type="ECO:0000313" key="14">
    <source>
        <dbReference type="Proteomes" id="UP000487117"/>
    </source>
</evidence>
<keyword evidence="6" id="KW-0812">Transmembrane</keyword>
<evidence type="ECO:0000256" key="3">
    <source>
        <dbReference type="ARBA" id="ARBA00022448"/>
    </source>
</evidence>
<dbReference type="GO" id="GO:0015627">
    <property type="term" value="C:type II protein secretion system complex"/>
    <property type="evidence" value="ECO:0007669"/>
    <property type="project" value="InterPro"/>
</dbReference>
<comment type="caution">
    <text evidence="13">The sequence shown here is derived from an EMBL/GenBank/DDBJ whole genome shotgun (WGS) entry which is preliminary data.</text>
</comment>
<organism evidence="13 14">
    <name type="scientific">Stenotrophomonas maltophilia</name>
    <name type="common">Pseudomonas maltophilia</name>
    <name type="synonym">Xanthomonas maltophilia</name>
    <dbReference type="NCBI Taxonomy" id="40324"/>
    <lineage>
        <taxon>Bacteria</taxon>
        <taxon>Pseudomonadati</taxon>
        <taxon>Pseudomonadota</taxon>
        <taxon>Gammaproteobacteria</taxon>
        <taxon>Lysobacterales</taxon>
        <taxon>Lysobacteraceae</taxon>
        <taxon>Stenotrophomonas</taxon>
        <taxon>Stenotrophomonas maltophilia group</taxon>
    </lineage>
</organism>
<dbReference type="NCBIfam" id="TIGR01709">
    <property type="entry name" value="typeII_sec_gspL"/>
    <property type="match status" value="1"/>
</dbReference>
<comment type="subcellular location">
    <subcellularLocation>
        <location evidence="1">Cell inner membrane</location>
        <topology evidence="1">Single-pass membrane protein</topology>
    </subcellularLocation>
</comment>
<dbReference type="EMBL" id="WNDS01000001">
    <property type="protein sequence ID" value="KAF1016896.1"/>
    <property type="molecule type" value="Genomic_DNA"/>
</dbReference>
<keyword evidence="4" id="KW-1003">Cell membrane</keyword>
<dbReference type="Pfam" id="PF05134">
    <property type="entry name" value="T2SSL"/>
    <property type="match status" value="1"/>
</dbReference>
<dbReference type="InterPro" id="IPR043129">
    <property type="entry name" value="ATPase_NBD"/>
</dbReference>
<dbReference type="AlphaFoldDB" id="A0A7V8FIY1"/>
<dbReference type="Gene3D" id="3.30.420.380">
    <property type="match status" value="1"/>
</dbReference>
<keyword evidence="7 10" id="KW-0653">Protein transport</keyword>
<reference evidence="14" key="1">
    <citation type="journal article" date="2020" name="MBio">
        <title>Horizontal gene transfer to a defensive symbiont with a reduced genome amongst a multipartite beetle microbiome.</title>
        <authorList>
            <person name="Waterworth S.C."/>
            <person name="Florez L.V."/>
            <person name="Rees E.R."/>
            <person name="Hertweck C."/>
            <person name="Kaltenpoth M."/>
            <person name="Kwan J.C."/>
        </authorList>
    </citation>
    <scope>NUCLEOTIDE SEQUENCE [LARGE SCALE GENOMIC DNA]</scope>
</reference>
<evidence type="ECO:0000256" key="6">
    <source>
        <dbReference type="ARBA" id="ARBA00022692"/>
    </source>
</evidence>
<keyword evidence="5" id="KW-0997">Cell inner membrane</keyword>
<dbReference type="InterPro" id="IPR025691">
    <property type="entry name" value="GspL_pp_dom"/>
</dbReference>
<dbReference type="GO" id="GO:0015628">
    <property type="term" value="P:protein secretion by the type II secretion system"/>
    <property type="evidence" value="ECO:0007669"/>
    <property type="project" value="InterPro"/>
</dbReference>
<keyword evidence="3 10" id="KW-0813">Transport</keyword>
<feature type="domain" description="GspL cytoplasmic actin-ATPase-like" evidence="11">
    <location>
        <begin position="33"/>
        <end position="165"/>
    </location>
</feature>
<keyword evidence="8" id="KW-1133">Transmembrane helix</keyword>
<evidence type="ECO:0000256" key="5">
    <source>
        <dbReference type="ARBA" id="ARBA00022519"/>
    </source>
</evidence>
<evidence type="ECO:0000259" key="12">
    <source>
        <dbReference type="Pfam" id="PF12693"/>
    </source>
</evidence>
<evidence type="ECO:0000256" key="1">
    <source>
        <dbReference type="ARBA" id="ARBA00004377"/>
    </source>
</evidence>
<dbReference type="InterPro" id="IPR007812">
    <property type="entry name" value="T2SS_protein-GspL"/>
</dbReference>
<name>A0A7V8FIY1_STEMA</name>
<evidence type="ECO:0000313" key="13">
    <source>
        <dbReference type="EMBL" id="KAF1016896.1"/>
    </source>
</evidence>
<evidence type="ECO:0000256" key="8">
    <source>
        <dbReference type="ARBA" id="ARBA00022989"/>
    </source>
</evidence>
<dbReference type="SUPFAM" id="SSF53067">
    <property type="entry name" value="Actin-like ATPase domain"/>
    <property type="match status" value="1"/>
</dbReference>
<feature type="domain" description="GspL periplasmic" evidence="12">
    <location>
        <begin position="240"/>
        <end position="373"/>
    </location>
</feature>
<evidence type="ECO:0000259" key="11">
    <source>
        <dbReference type="Pfam" id="PF05134"/>
    </source>
</evidence>